<comment type="caution">
    <text evidence="1">The sequence shown here is derived from an EMBL/GenBank/DDBJ whole genome shotgun (WGS) entry which is preliminary data.</text>
</comment>
<reference evidence="1 2" key="1">
    <citation type="submission" date="2018-04" db="EMBL/GenBank/DDBJ databases">
        <title>Genomic Encyclopedia of Archaeal and Bacterial Type Strains, Phase II (KMG-II): from individual species to whole genera.</title>
        <authorList>
            <person name="Goeker M."/>
        </authorList>
    </citation>
    <scope>NUCLEOTIDE SEQUENCE [LARGE SCALE GENOMIC DNA]</scope>
    <source>
        <strain evidence="1 2">DSM 28823</strain>
    </source>
</reference>
<accession>A0A2T5C348</accession>
<dbReference type="AlphaFoldDB" id="A0A2T5C348"/>
<dbReference type="Proteomes" id="UP000243525">
    <property type="component" value="Unassembled WGS sequence"/>
</dbReference>
<dbReference type="EMBL" id="QAAD01000005">
    <property type="protein sequence ID" value="PTN09193.1"/>
    <property type="molecule type" value="Genomic_DNA"/>
</dbReference>
<keyword evidence="2" id="KW-1185">Reference proteome</keyword>
<evidence type="ECO:0000313" key="1">
    <source>
        <dbReference type="EMBL" id="PTN09193.1"/>
    </source>
</evidence>
<evidence type="ECO:0000313" key="2">
    <source>
        <dbReference type="Proteomes" id="UP000243525"/>
    </source>
</evidence>
<organism evidence="1 2">
    <name type="scientific">Mangrovibacterium marinum</name>
    <dbReference type="NCBI Taxonomy" id="1639118"/>
    <lineage>
        <taxon>Bacteria</taxon>
        <taxon>Pseudomonadati</taxon>
        <taxon>Bacteroidota</taxon>
        <taxon>Bacteroidia</taxon>
        <taxon>Marinilabiliales</taxon>
        <taxon>Prolixibacteraceae</taxon>
        <taxon>Mangrovibacterium</taxon>
    </lineage>
</organism>
<sequence length="128" mass="15098">MTNPTFLYWICQFQLMSDDKINRFYWEITPLYQLVAGSYPEQWAGTLVCGLKRHQTGTGNYCRCLLDLLHWRGHKVKPLSLEYERENMKEKTRKKCDKEFKMMVVNLCLSGRRSLDVGNELGLDRSLV</sequence>
<protein>
    <submittedName>
        <fullName evidence="1">Uncharacterized protein</fullName>
    </submittedName>
</protein>
<name>A0A2T5C348_9BACT</name>
<proteinExistence type="predicted"/>
<gene>
    <name evidence="1" type="ORF">C8N47_10533</name>
</gene>
<dbReference type="OrthoDB" id="884299at2"/>